<evidence type="ECO:0000313" key="1">
    <source>
        <dbReference type="EMBL" id="WOC53122.1"/>
    </source>
</evidence>
<dbReference type="AlphaFoldDB" id="A0AAU0F3Z4"/>
<dbReference type="EMBL" id="CP136427">
    <property type="protein sequence ID" value="WOC53122.1"/>
    <property type="molecule type" value="Genomic_DNA"/>
</dbReference>
<dbReference type="KEGG" id="bpor:BPO_p0039"/>
<organism evidence="1 2">
    <name type="scientific">Bergeyella porcorum</name>
    <dbReference type="NCBI Taxonomy" id="1735111"/>
    <lineage>
        <taxon>Bacteria</taxon>
        <taxon>Pseudomonadati</taxon>
        <taxon>Bacteroidota</taxon>
        <taxon>Flavobacteriia</taxon>
        <taxon>Flavobacteriales</taxon>
        <taxon>Weeksellaceae</taxon>
        <taxon>Bergeyella</taxon>
    </lineage>
</organism>
<geneLocation type="plasmid" evidence="1 2">
    <name>pQD2021</name>
</geneLocation>
<evidence type="ECO:0000313" key="2">
    <source>
        <dbReference type="Proteomes" id="UP001432059"/>
    </source>
</evidence>
<protein>
    <submittedName>
        <fullName evidence="1">Uncharacterized protein</fullName>
    </submittedName>
</protein>
<dbReference type="Proteomes" id="UP001432059">
    <property type="component" value="Plasmid pQD2021"/>
</dbReference>
<sequence length="274" mass="30579">MDANDSKYAFDSQEITKLPKDQYPSVKNADGTAVLVPYKAVVNGKDDLITAKITITDQEILKDAKIEFKVLSSGKNIEAVQSGNDYKLKLKGAYDYAEEEIVAALVPNDKEKKQQIISSFRLVHLSPKDINVSFVPLDKEAQNKLDDYGNKVNSTYQKVGINFNVRKEDIPKGFSELGIGDKIESGDPKLMSTYGSDQIKINSLYKGTDQRYVMFVTSKQASTGADGYFRLTDNLVMCSERQKIKLLHTNLDTAYSNWNTLGKNTAPYRATQTS</sequence>
<name>A0AAU0F3Z4_9FLAO</name>
<keyword evidence="2" id="KW-1185">Reference proteome</keyword>
<keyword evidence="1" id="KW-0614">Plasmid</keyword>
<proteinExistence type="predicted"/>
<dbReference type="RefSeq" id="WP_327985438.1">
    <property type="nucleotide sequence ID" value="NZ_CP136427.1"/>
</dbReference>
<gene>
    <name evidence="1" type="ORF">BPO_p0039</name>
</gene>
<reference evidence="1" key="1">
    <citation type="submission" date="2023-10" db="EMBL/GenBank/DDBJ databases">
        <title>Characterization and whole genome sequencing of a novel strain of Bergeyella porcorum QD2021 isolated from pig.</title>
        <authorList>
            <person name="Liu G."/>
            <person name="Chen C."/>
            <person name="Han X."/>
        </authorList>
    </citation>
    <scope>NUCLEOTIDE SEQUENCE</scope>
    <source>
        <strain evidence="1">QD2021</strain>
        <plasmid evidence="1">pQD2021</plasmid>
    </source>
</reference>
<accession>A0AAU0F3Z4</accession>